<dbReference type="OMA" id="INDIWDI"/>
<dbReference type="Pfam" id="PF08585">
    <property type="entry name" value="RMI1_N_C"/>
    <property type="match status" value="1"/>
</dbReference>
<accession>A0A9J6G4Z3</accession>
<sequence>MNQANDLVERLANQHIKVNPAWIEACVRHIRAENAGGTAIGGDLYKQVYYQLLLTNIAELGMTCLPESALTAHKLMLKGSYFLQVDSVRDISQPAYSQLLKITNTENQNTAVRADPEEKPFPWQAKPKRMLKLEVTDGTRRMEAIEFEPVHCMSVDMLPGIKILLTGPIECRRGTMFLRADNVRVLGGMVESLWKENYQEAVLSRVLGRDPPGFLPDGTVQQEAARRTTSEEDTDNDVSRGNRVSNPPGELMPPIYLRENGTTHGVTTTAGRRPFRLQTAT</sequence>
<dbReference type="Proteomes" id="UP000821853">
    <property type="component" value="Chromosome 3"/>
</dbReference>
<dbReference type="FunFam" id="2.40.50.770:FF:000002">
    <property type="entry name" value="recQ-mediated genome instability protein 1"/>
    <property type="match status" value="1"/>
</dbReference>
<dbReference type="PANTHER" id="PTHR14790">
    <property type="entry name" value="RECQ-MEDIATED GENOME INSTABILITY PROTEIN 1 RMI1"/>
    <property type="match status" value="1"/>
</dbReference>
<feature type="domain" description="RMI1 N-terminal" evidence="5">
    <location>
        <begin position="11"/>
        <end position="59"/>
    </location>
</feature>
<dbReference type="AlphaFoldDB" id="A0A9J6G4Z3"/>
<dbReference type="PANTHER" id="PTHR14790:SF15">
    <property type="entry name" value="RECQ-MEDIATED GENOME INSTABILITY PROTEIN 1"/>
    <property type="match status" value="1"/>
</dbReference>
<reference evidence="6 7" key="1">
    <citation type="journal article" date="2020" name="Cell">
        <title>Large-Scale Comparative Analyses of Tick Genomes Elucidate Their Genetic Diversity and Vector Capacities.</title>
        <authorList>
            <consortium name="Tick Genome and Microbiome Consortium (TIGMIC)"/>
            <person name="Jia N."/>
            <person name="Wang J."/>
            <person name="Shi W."/>
            <person name="Du L."/>
            <person name="Sun Y."/>
            <person name="Zhan W."/>
            <person name="Jiang J.F."/>
            <person name="Wang Q."/>
            <person name="Zhang B."/>
            <person name="Ji P."/>
            <person name="Bell-Sakyi L."/>
            <person name="Cui X.M."/>
            <person name="Yuan T.T."/>
            <person name="Jiang B.G."/>
            <person name="Yang W.F."/>
            <person name="Lam T.T."/>
            <person name="Chang Q.C."/>
            <person name="Ding S.J."/>
            <person name="Wang X.J."/>
            <person name="Zhu J.G."/>
            <person name="Ruan X.D."/>
            <person name="Zhao L."/>
            <person name="Wei J.T."/>
            <person name="Ye R.Z."/>
            <person name="Que T.C."/>
            <person name="Du C.H."/>
            <person name="Zhou Y.H."/>
            <person name="Cheng J.X."/>
            <person name="Dai P.F."/>
            <person name="Guo W.B."/>
            <person name="Han X.H."/>
            <person name="Huang E.J."/>
            <person name="Li L.F."/>
            <person name="Wei W."/>
            <person name="Gao Y.C."/>
            <person name="Liu J.Z."/>
            <person name="Shao H.Z."/>
            <person name="Wang X."/>
            <person name="Wang C.C."/>
            <person name="Yang T.C."/>
            <person name="Huo Q.B."/>
            <person name="Li W."/>
            <person name="Chen H.Y."/>
            <person name="Chen S.E."/>
            <person name="Zhou L.G."/>
            <person name="Ni X.B."/>
            <person name="Tian J.H."/>
            <person name="Sheng Y."/>
            <person name="Liu T."/>
            <person name="Pan Y.S."/>
            <person name="Xia L.Y."/>
            <person name="Li J."/>
            <person name="Zhao F."/>
            <person name="Cao W.C."/>
        </authorList>
    </citation>
    <scope>NUCLEOTIDE SEQUENCE [LARGE SCALE GENOMIC DNA]</scope>
    <source>
        <strain evidence="6">HaeL-2018</strain>
    </source>
</reference>
<evidence type="ECO:0000313" key="6">
    <source>
        <dbReference type="EMBL" id="KAH9370570.1"/>
    </source>
</evidence>
<feature type="region of interest" description="Disordered" evidence="3">
    <location>
        <begin position="210"/>
        <end position="281"/>
    </location>
</feature>
<dbReference type="GO" id="GO:0000724">
    <property type="term" value="P:double-strand break repair via homologous recombination"/>
    <property type="evidence" value="ECO:0007669"/>
    <property type="project" value="TreeGrafter"/>
</dbReference>
<comment type="caution">
    <text evidence="6">The sequence shown here is derived from an EMBL/GenBank/DDBJ whole genome shotgun (WGS) entry which is preliminary data.</text>
</comment>
<evidence type="ECO:0000259" key="4">
    <source>
        <dbReference type="Pfam" id="PF08585"/>
    </source>
</evidence>
<dbReference type="SMART" id="SM01161">
    <property type="entry name" value="DUF1767"/>
    <property type="match status" value="1"/>
</dbReference>
<dbReference type="VEuPathDB" id="VectorBase:HLOH_051217"/>
<gene>
    <name evidence="6" type="ORF">HPB48_002499</name>
</gene>
<comment type="similarity">
    <text evidence="1">Belongs to the RMI1 family.</text>
</comment>
<feature type="domain" description="RecQ mediated genome instability protein 1 OB-fold" evidence="4">
    <location>
        <begin position="65"/>
        <end position="199"/>
    </location>
</feature>
<dbReference type="InterPro" id="IPR044881">
    <property type="entry name" value="RMI1_N_N_sf"/>
</dbReference>
<protein>
    <recommendedName>
        <fullName evidence="2">RecQ-mediated genome instability protein 1</fullName>
    </recommendedName>
</protein>
<dbReference type="InterPro" id="IPR013894">
    <property type="entry name" value="RMI1_OB"/>
</dbReference>
<dbReference type="GO" id="GO:0031422">
    <property type="term" value="C:RecQ family helicase-topoisomerase III complex"/>
    <property type="evidence" value="ECO:0007669"/>
    <property type="project" value="TreeGrafter"/>
</dbReference>
<dbReference type="Pfam" id="PF21000">
    <property type="entry name" value="RMI1_N_N"/>
    <property type="match status" value="1"/>
</dbReference>
<dbReference type="Gene3D" id="2.40.50.770">
    <property type="entry name" value="RecQ-mediated genome instability protein Rmi1, C-terminal domain"/>
    <property type="match status" value="1"/>
</dbReference>
<proteinExistence type="inferred from homology"/>
<dbReference type="GO" id="GO:0016604">
    <property type="term" value="C:nuclear body"/>
    <property type="evidence" value="ECO:0007669"/>
    <property type="project" value="TreeGrafter"/>
</dbReference>
<dbReference type="EMBL" id="JABSTR010000005">
    <property type="protein sequence ID" value="KAH9370570.1"/>
    <property type="molecule type" value="Genomic_DNA"/>
</dbReference>
<dbReference type="Gene3D" id="1.10.8.1020">
    <property type="entry name" value="RecQ-mediated genome instability protein 1, N-terminal domain"/>
    <property type="match status" value="1"/>
</dbReference>
<dbReference type="InterPro" id="IPR042470">
    <property type="entry name" value="RMI1_N_C_sf"/>
</dbReference>
<evidence type="ECO:0000256" key="2">
    <source>
        <dbReference type="ARBA" id="ARBA00018987"/>
    </source>
</evidence>
<dbReference type="InterPro" id="IPR049363">
    <property type="entry name" value="RMI1_N"/>
</dbReference>
<evidence type="ECO:0000259" key="5">
    <source>
        <dbReference type="Pfam" id="PF21000"/>
    </source>
</evidence>
<dbReference type="GO" id="GO:0000712">
    <property type="term" value="P:resolution of meiotic recombination intermediates"/>
    <property type="evidence" value="ECO:0007669"/>
    <property type="project" value="TreeGrafter"/>
</dbReference>
<name>A0A9J6G4Z3_HAELO</name>
<keyword evidence="7" id="KW-1185">Reference proteome</keyword>
<organism evidence="6 7">
    <name type="scientific">Haemaphysalis longicornis</name>
    <name type="common">Bush tick</name>
    <dbReference type="NCBI Taxonomy" id="44386"/>
    <lineage>
        <taxon>Eukaryota</taxon>
        <taxon>Metazoa</taxon>
        <taxon>Ecdysozoa</taxon>
        <taxon>Arthropoda</taxon>
        <taxon>Chelicerata</taxon>
        <taxon>Arachnida</taxon>
        <taxon>Acari</taxon>
        <taxon>Parasitiformes</taxon>
        <taxon>Ixodida</taxon>
        <taxon>Ixodoidea</taxon>
        <taxon>Ixodidae</taxon>
        <taxon>Haemaphysalinae</taxon>
        <taxon>Haemaphysalis</taxon>
    </lineage>
</organism>
<feature type="compositionally biased region" description="Polar residues" evidence="3">
    <location>
        <begin position="260"/>
        <end position="270"/>
    </location>
</feature>
<evidence type="ECO:0000313" key="7">
    <source>
        <dbReference type="Proteomes" id="UP000821853"/>
    </source>
</evidence>
<evidence type="ECO:0000256" key="1">
    <source>
        <dbReference type="ARBA" id="ARBA00006395"/>
    </source>
</evidence>
<evidence type="ECO:0000256" key="3">
    <source>
        <dbReference type="SAM" id="MobiDB-lite"/>
    </source>
</evidence>
<dbReference type="OrthoDB" id="341511at2759"/>